<name>A0A1D3E970_NEIGO</name>
<gene>
    <name evidence="3" type="ORF">NCTC11421_01517</name>
    <name evidence="1" type="ORF">WHOF_00151</name>
    <name evidence="2" type="ORF">WHOF_00888C</name>
</gene>
<dbReference type="AlphaFoldDB" id="A0A1D3E970"/>
<organism evidence="3">
    <name type="scientific">Neisseria gonorrhoeae</name>
    <dbReference type="NCBI Taxonomy" id="485"/>
    <lineage>
        <taxon>Bacteria</taxon>
        <taxon>Pseudomonadati</taxon>
        <taxon>Pseudomonadota</taxon>
        <taxon>Betaproteobacteria</taxon>
        <taxon>Neisseriales</taxon>
        <taxon>Neisseriaceae</taxon>
        <taxon>Neisseria</taxon>
    </lineage>
</organism>
<proteinExistence type="predicted"/>
<accession>A0A1D3E970</accession>
<evidence type="ECO:0000313" key="3">
    <source>
        <dbReference type="EMBL" id="SUA21550.1"/>
    </source>
</evidence>
<dbReference type="EMBL" id="FLKW01000001">
    <property type="protein sequence ID" value="SBM87095.1"/>
    <property type="molecule type" value="Genomic_DNA"/>
</dbReference>
<dbReference type="EMBL" id="LT591897">
    <property type="protein sequence ID" value="SBQ20185.1"/>
    <property type="molecule type" value="Genomic_DNA"/>
</dbReference>
<protein>
    <submittedName>
        <fullName evidence="3">Uncharacterized protein</fullName>
    </submittedName>
</protein>
<evidence type="ECO:0000313" key="1">
    <source>
        <dbReference type="EMBL" id="SBM87095.1"/>
    </source>
</evidence>
<sequence length="38" mass="4383">MIMTYSLLFLIAVMLFGIFKLVKFGESQQDTNTHDRSS</sequence>
<reference evidence="3" key="2">
    <citation type="submission" date="2018-06" db="EMBL/GenBank/DDBJ databases">
        <authorList>
            <consortium name="Pathogen Informatics"/>
            <person name="Doyle S."/>
        </authorList>
    </citation>
    <scope>NUCLEOTIDE SEQUENCE [LARGE SCALE GENOMIC DNA]</scope>
    <source>
        <strain evidence="3">NCTC11421</strain>
    </source>
</reference>
<reference evidence="2" key="1">
    <citation type="submission" date="2016-06" db="EMBL/GenBank/DDBJ databases">
        <authorList>
            <consortium name="Pathogen Informatics"/>
        </authorList>
    </citation>
    <scope>NUCLEOTIDE SEQUENCE</scope>
    <source>
        <strain evidence="1">WHO F</strain>
    </source>
</reference>
<evidence type="ECO:0000313" key="2">
    <source>
        <dbReference type="EMBL" id="SBQ20185.1"/>
    </source>
</evidence>
<dbReference type="Proteomes" id="UP000239837">
    <property type="component" value="Chromosome"/>
</dbReference>
<dbReference type="EMBL" id="UGRI01000001">
    <property type="protein sequence ID" value="SUA21550.1"/>
    <property type="molecule type" value="Genomic_DNA"/>
</dbReference>